<protein>
    <recommendedName>
        <fullName evidence="2">Phospholipid scramblase</fullName>
    </recommendedName>
</protein>
<dbReference type="InterPro" id="IPR005552">
    <property type="entry name" value="Scramblase"/>
</dbReference>
<gene>
    <name evidence="3" type="ORF">CYMTET_42672</name>
</gene>
<organism evidence="3 4">
    <name type="scientific">Cymbomonas tetramitiformis</name>
    <dbReference type="NCBI Taxonomy" id="36881"/>
    <lineage>
        <taxon>Eukaryota</taxon>
        <taxon>Viridiplantae</taxon>
        <taxon>Chlorophyta</taxon>
        <taxon>Pyramimonadophyceae</taxon>
        <taxon>Pyramimonadales</taxon>
        <taxon>Pyramimonadaceae</taxon>
        <taxon>Cymbomonas</taxon>
    </lineage>
</organism>
<dbReference type="Pfam" id="PF03803">
    <property type="entry name" value="Scramblase"/>
    <property type="match status" value="1"/>
</dbReference>
<name>A0AAE0C5U6_9CHLO</name>
<evidence type="ECO:0000256" key="1">
    <source>
        <dbReference type="ARBA" id="ARBA00005350"/>
    </source>
</evidence>
<dbReference type="AlphaFoldDB" id="A0AAE0C5U6"/>
<reference evidence="3 4" key="1">
    <citation type="journal article" date="2015" name="Genome Biol. Evol.">
        <title>Comparative Genomics of a Bacterivorous Green Alga Reveals Evolutionary Causalities and Consequences of Phago-Mixotrophic Mode of Nutrition.</title>
        <authorList>
            <person name="Burns J.A."/>
            <person name="Paasch A."/>
            <person name="Narechania A."/>
            <person name="Kim E."/>
        </authorList>
    </citation>
    <scope>NUCLEOTIDE SEQUENCE [LARGE SCALE GENOMIC DNA]</scope>
    <source>
        <strain evidence="3 4">PLY_AMNH</strain>
    </source>
</reference>
<evidence type="ECO:0000256" key="2">
    <source>
        <dbReference type="RuleBase" id="RU363116"/>
    </source>
</evidence>
<sequence length="278" mass="30874">MATPAAQAALSPPIPASMNMNVAAGGGLDWIKGIDGFFVQQKVEMLETVTGCDTKNRYALTQIQQGLPDPIPRLWINNLKKTAAQNPLIKAKEESFCLTRICFPSIRSLIMPFKDTKETTFMTVMRPFKCTCFWPGICMLNPQELSVIDAQGNIVGLAEEEFRQWWFCTRTINAKNGQGELQYRLRVPQCGTSSGSNCCAPSCFNYNFVIDLYNPEETEVLARSASVWPGCNCGGLTDRSNLVVRFPPDASLEQRSSVIAAMWLAEFAIFEASRSSRN</sequence>
<keyword evidence="4" id="KW-1185">Reference proteome</keyword>
<accession>A0AAE0C5U6</accession>
<comment type="caution">
    <text evidence="3">The sequence shown here is derived from an EMBL/GenBank/DDBJ whole genome shotgun (WGS) entry which is preliminary data.</text>
</comment>
<dbReference type="GO" id="GO:0017128">
    <property type="term" value="F:phospholipid scramblase activity"/>
    <property type="evidence" value="ECO:0007669"/>
    <property type="project" value="InterPro"/>
</dbReference>
<dbReference type="GO" id="GO:0005886">
    <property type="term" value="C:plasma membrane"/>
    <property type="evidence" value="ECO:0007669"/>
    <property type="project" value="TreeGrafter"/>
</dbReference>
<comment type="similarity">
    <text evidence="1 2">Belongs to the phospholipid scramblase family.</text>
</comment>
<dbReference type="PANTHER" id="PTHR23248">
    <property type="entry name" value="PHOSPHOLIPID SCRAMBLASE-RELATED"/>
    <property type="match status" value="1"/>
</dbReference>
<proteinExistence type="inferred from homology"/>
<evidence type="ECO:0000313" key="3">
    <source>
        <dbReference type="EMBL" id="KAK3247842.1"/>
    </source>
</evidence>
<dbReference type="Proteomes" id="UP001190700">
    <property type="component" value="Unassembled WGS sequence"/>
</dbReference>
<evidence type="ECO:0000313" key="4">
    <source>
        <dbReference type="Proteomes" id="UP001190700"/>
    </source>
</evidence>
<dbReference type="EMBL" id="LGRX02028620">
    <property type="protein sequence ID" value="KAK3247842.1"/>
    <property type="molecule type" value="Genomic_DNA"/>
</dbReference>
<dbReference type="PANTHER" id="PTHR23248:SF9">
    <property type="entry name" value="PHOSPHOLIPID SCRAMBLASE"/>
    <property type="match status" value="1"/>
</dbReference>